<evidence type="ECO:0000256" key="3">
    <source>
        <dbReference type="ARBA" id="ARBA00023155"/>
    </source>
</evidence>
<dbReference type="InterPro" id="IPR020479">
    <property type="entry name" value="HD_metazoa"/>
</dbReference>
<dbReference type="AlphaFoldDB" id="A0ABD3VQX4"/>
<dbReference type="SUPFAM" id="SSF46689">
    <property type="entry name" value="Homeodomain-like"/>
    <property type="match status" value="1"/>
</dbReference>
<evidence type="ECO:0000256" key="2">
    <source>
        <dbReference type="ARBA" id="ARBA00023125"/>
    </source>
</evidence>
<proteinExistence type="predicted"/>
<dbReference type="PROSITE" id="PS50071">
    <property type="entry name" value="HOMEOBOX_2"/>
    <property type="match status" value="1"/>
</dbReference>
<gene>
    <name evidence="9" type="ORF">ACJMK2_005707</name>
</gene>
<organism evidence="9 10">
    <name type="scientific">Sinanodonta woodiana</name>
    <name type="common">Chinese pond mussel</name>
    <name type="synonym">Anodonta woodiana</name>
    <dbReference type="NCBI Taxonomy" id="1069815"/>
    <lineage>
        <taxon>Eukaryota</taxon>
        <taxon>Metazoa</taxon>
        <taxon>Spiralia</taxon>
        <taxon>Lophotrochozoa</taxon>
        <taxon>Mollusca</taxon>
        <taxon>Bivalvia</taxon>
        <taxon>Autobranchia</taxon>
        <taxon>Heteroconchia</taxon>
        <taxon>Palaeoheterodonta</taxon>
        <taxon>Unionida</taxon>
        <taxon>Unionoidea</taxon>
        <taxon>Unionidae</taxon>
        <taxon>Unioninae</taxon>
        <taxon>Sinanodonta</taxon>
    </lineage>
</organism>
<evidence type="ECO:0000256" key="6">
    <source>
        <dbReference type="RuleBase" id="RU000682"/>
    </source>
</evidence>
<dbReference type="InterPro" id="IPR009057">
    <property type="entry name" value="Homeodomain-like_sf"/>
</dbReference>
<evidence type="ECO:0000313" key="10">
    <source>
        <dbReference type="Proteomes" id="UP001634394"/>
    </source>
</evidence>
<protein>
    <recommendedName>
        <fullName evidence="8">Homeobox domain-containing protein</fullName>
    </recommendedName>
</protein>
<sequence>MLDYCSGEGTSVAGYQTPSPTMASFLNMDMAMNMGNMGNNQRQSAFVFNSPPLAALHNMTEMKAPGTGNSRVGTSEGLMSQTTNCVGYSQETLRQLGIAMSKSATPHGISDILSRSNLHNSLGLSQLSGMYLNQQVRFSKLAELPGRPPIYWPGVINGPVWRQPVQSGVIIDKDGKKKHTRPTFSGHQIYALEKMFEQTKYLAGPERARLAYALGMTESQVKVWFQNRRTKWRKKHAAEMATAKKKQEFAEDMEDGELTSENEEDATASASES</sequence>
<feature type="compositionally biased region" description="Acidic residues" evidence="7">
    <location>
        <begin position="250"/>
        <end position="266"/>
    </location>
</feature>
<dbReference type="PRINTS" id="PR00031">
    <property type="entry name" value="HTHREPRESSR"/>
</dbReference>
<dbReference type="PANTHER" id="PTHR24340">
    <property type="entry name" value="HOMEOBOX PROTEIN NKX"/>
    <property type="match status" value="1"/>
</dbReference>
<feature type="region of interest" description="Disordered" evidence="7">
    <location>
        <begin position="244"/>
        <end position="273"/>
    </location>
</feature>
<dbReference type="GO" id="GO:0005634">
    <property type="term" value="C:nucleus"/>
    <property type="evidence" value="ECO:0007669"/>
    <property type="project" value="UniProtKB-SubCell"/>
</dbReference>
<dbReference type="PRINTS" id="PR00024">
    <property type="entry name" value="HOMEOBOX"/>
</dbReference>
<evidence type="ECO:0000256" key="5">
    <source>
        <dbReference type="PROSITE-ProRule" id="PRU00108"/>
    </source>
</evidence>
<evidence type="ECO:0000256" key="7">
    <source>
        <dbReference type="SAM" id="MobiDB-lite"/>
    </source>
</evidence>
<keyword evidence="3 5" id="KW-0371">Homeobox</keyword>
<dbReference type="InterPro" id="IPR017970">
    <property type="entry name" value="Homeobox_CS"/>
</dbReference>
<keyword evidence="10" id="KW-1185">Reference proteome</keyword>
<dbReference type="CDD" id="cd00086">
    <property type="entry name" value="homeodomain"/>
    <property type="match status" value="1"/>
</dbReference>
<dbReference type="InterPro" id="IPR000047">
    <property type="entry name" value="HTH_motif"/>
</dbReference>
<dbReference type="PANTHER" id="PTHR24340:SF35">
    <property type="entry name" value="HGTX, ISOFORM C"/>
    <property type="match status" value="1"/>
</dbReference>
<evidence type="ECO:0000256" key="4">
    <source>
        <dbReference type="ARBA" id="ARBA00023242"/>
    </source>
</evidence>
<dbReference type="GO" id="GO:0003677">
    <property type="term" value="F:DNA binding"/>
    <property type="evidence" value="ECO:0007669"/>
    <property type="project" value="UniProtKB-UniRule"/>
</dbReference>
<feature type="DNA-binding region" description="Homeobox" evidence="5">
    <location>
        <begin position="177"/>
        <end position="236"/>
    </location>
</feature>
<reference evidence="9 10" key="1">
    <citation type="submission" date="2024-11" db="EMBL/GenBank/DDBJ databases">
        <title>Chromosome-level genome assembly of the freshwater bivalve Anodonta woodiana.</title>
        <authorList>
            <person name="Chen X."/>
        </authorList>
    </citation>
    <scope>NUCLEOTIDE SEQUENCE [LARGE SCALE GENOMIC DNA]</scope>
    <source>
        <strain evidence="9">MN2024</strain>
        <tissue evidence="9">Gills</tissue>
    </source>
</reference>
<dbReference type="Pfam" id="PF00046">
    <property type="entry name" value="Homeodomain"/>
    <property type="match status" value="1"/>
</dbReference>
<dbReference type="InterPro" id="IPR001356">
    <property type="entry name" value="HD"/>
</dbReference>
<dbReference type="FunFam" id="1.10.10.60:FF:000067">
    <property type="entry name" value="NK6 homeobox 1"/>
    <property type="match status" value="1"/>
</dbReference>
<dbReference type="Proteomes" id="UP001634394">
    <property type="component" value="Unassembled WGS sequence"/>
</dbReference>
<dbReference type="Gene3D" id="1.10.10.60">
    <property type="entry name" value="Homeodomain-like"/>
    <property type="match status" value="1"/>
</dbReference>
<dbReference type="InterPro" id="IPR050394">
    <property type="entry name" value="Homeobox_NK-like"/>
</dbReference>
<name>A0ABD3VQX4_SINWO</name>
<feature type="domain" description="Homeobox" evidence="8">
    <location>
        <begin position="175"/>
        <end position="235"/>
    </location>
</feature>
<evidence type="ECO:0000256" key="1">
    <source>
        <dbReference type="ARBA" id="ARBA00004123"/>
    </source>
</evidence>
<evidence type="ECO:0000313" key="9">
    <source>
        <dbReference type="EMBL" id="KAL3863991.1"/>
    </source>
</evidence>
<dbReference type="SMART" id="SM00389">
    <property type="entry name" value="HOX"/>
    <property type="match status" value="1"/>
</dbReference>
<accession>A0ABD3VQX4</accession>
<keyword evidence="2 5" id="KW-0238">DNA-binding</keyword>
<keyword evidence="4 5" id="KW-0539">Nucleus</keyword>
<evidence type="ECO:0000259" key="8">
    <source>
        <dbReference type="PROSITE" id="PS50071"/>
    </source>
</evidence>
<comment type="subcellular location">
    <subcellularLocation>
        <location evidence="1 5 6">Nucleus</location>
    </subcellularLocation>
</comment>
<dbReference type="EMBL" id="JBJQND010000010">
    <property type="protein sequence ID" value="KAL3863991.1"/>
    <property type="molecule type" value="Genomic_DNA"/>
</dbReference>
<dbReference type="PROSITE" id="PS00027">
    <property type="entry name" value="HOMEOBOX_1"/>
    <property type="match status" value="1"/>
</dbReference>
<comment type="caution">
    <text evidence="9">The sequence shown here is derived from an EMBL/GenBank/DDBJ whole genome shotgun (WGS) entry which is preliminary data.</text>
</comment>